<keyword evidence="4" id="KW-1185">Reference proteome</keyword>
<dbReference type="EC" id="2.7.13.3" evidence="3"/>
<dbReference type="Gene3D" id="3.30.565.10">
    <property type="entry name" value="Histidine kinase-like ATPase, C-terminal domain"/>
    <property type="match status" value="1"/>
</dbReference>
<protein>
    <submittedName>
        <fullName evidence="3">Sensor histidine kinase</fullName>
        <ecNumber evidence="3">2.7.13.3</ecNumber>
    </submittedName>
</protein>
<evidence type="ECO:0000259" key="2">
    <source>
        <dbReference type="Pfam" id="PF06580"/>
    </source>
</evidence>
<evidence type="ECO:0000313" key="3">
    <source>
        <dbReference type="EMBL" id="MFC3122657.1"/>
    </source>
</evidence>
<name>A0ABV7FQP4_9ALTE</name>
<keyword evidence="3" id="KW-0808">Transferase</keyword>
<dbReference type="PANTHER" id="PTHR34220:SF7">
    <property type="entry name" value="SENSOR HISTIDINE KINASE YPDA"/>
    <property type="match status" value="1"/>
</dbReference>
<feature type="domain" description="Signal transduction histidine kinase internal region" evidence="2">
    <location>
        <begin position="179"/>
        <end position="259"/>
    </location>
</feature>
<dbReference type="InterPro" id="IPR010559">
    <property type="entry name" value="Sig_transdc_His_kin_internal"/>
</dbReference>
<gene>
    <name evidence="3" type="ORF">ACFOHL_13610</name>
</gene>
<keyword evidence="1" id="KW-0472">Membrane</keyword>
<dbReference type="EMBL" id="JBHRSW010000029">
    <property type="protein sequence ID" value="MFC3122657.1"/>
    <property type="molecule type" value="Genomic_DNA"/>
</dbReference>
<feature type="transmembrane region" description="Helical" evidence="1">
    <location>
        <begin position="139"/>
        <end position="160"/>
    </location>
</feature>
<dbReference type="PANTHER" id="PTHR34220">
    <property type="entry name" value="SENSOR HISTIDINE KINASE YPDA"/>
    <property type="match status" value="1"/>
</dbReference>
<feature type="transmembrane region" description="Helical" evidence="1">
    <location>
        <begin position="52"/>
        <end position="75"/>
    </location>
</feature>
<comment type="caution">
    <text evidence="3">The sequence shown here is derived from an EMBL/GenBank/DDBJ whole genome shotgun (WGS) entry which is preliminary data.</text>
</comment>
<evidence type="ECO:0000256" key="1">
    <source>
        <dbReference type="SAM" id="Phobius"/>
    </source>
</evidence>
<accession>A0ABV7FQP4</accession>
<evidence type="ECO:0000313" key="4">
    <source>
        <dbReference type="Proteomes" id="UP001595478"/>
    </source>
</evidence>
<feature type="transmembrane region" description="Helical" evidence="1">
    <location>
        <begin position="21"/>
        <end position="40"/>
    </location>
</feature>
<keyword evidence="1" id="KW-0812">Transmembrane</keyword>
<sequence length="379" mass="43503">MNKSAIEASEELYIPPTRQKPSFWLLHCAGWLIYWFLFLIENTVLSFGSSNYLIGVPLFVSASLAALLTLPLRYIYRRFWRFSPQNILLLVILSCIVVALLWTPAKNIAMWTIHPLINPEIDHSKKAEMMDIFNYFSGLTYSLAMILAWSTLYFSVNFYFRLVAEKEMHLAAARLSHSAQIKMLRYQINPHFLFNTLNAISTLVIMGNKEKANDMLVKLSTFLRFSLDNDPEKKVVLYEELKALMLYLDIEKTRFDERLNIHFELSETTENYLVPSLLLQPLVENSIKYSIAKMPSGGEISISAKEEDGYLQLEISDNGPDGHASVSKIDCLNHQTDKGVGLRNIKERLAVLYPNNYQFMVKKNLPSGLSVCIRLPIEK</sequence>
<dbReference type="InterPro" id="IPR036890">
    <property type="entry name" value="HATPase_C_sf"/>
</dbReference>
<reference evidence="4" key="1">
    <citation type="journal article" date="2019" name="Int. J. Syst. Evol. Microbiol.">
        <title>The Global Catalogue of Microorganisms (GCM) 10K type strain sequencing project: providing services to taxonomists for standard genome sequencing and annotation.</title>
        <authorList>
            <consortium name="The Broad Institute Genomics Platform"/>
            <consortium name="The Broad Institute Genome Sequencing Center for Infectious Disease"/>
            <person name="Wu L."/>
            <person name="Ma J."/>
        </authorList>
    </citation>
    <scope>NUCLEOTIDE SEQUENCE [LARGE SCALE GENOMIC DNA]</scope>
    <source>
        <strain evidence="4">KCTC 52473</strain>
    </source>
</reference>
<dbReference type="RefSeq" id="WP_376920781.1">
    <property type="nucleotide sequence ID" value="NZ_JBHRSW010000029.1"/>
</dbReference>
<keyword evidence="3" id="KW-0418">Kinase</keyword>
<proteinExistence type="predicted"/>
<dbReference type="Proteomes" id="UP001595478">
    <property type="component" value="Unassembled WGS sequence"/>
</dbReference>
<dbReference type="InterPro" id="IPR050640">
    <property type="entry name" value="Bact_2-comp_sensor_kinase"/>
</dbReference>
<dbReference type="GO" id="GO:0004673">
    <property type="term" value="F:protein histidine kinase activity"/>
    <property type="evidence" value="ECO:0007669"/>
    <property type="project" value="UniProtKB-EC"/>
</dbReference>
<feature type="transmembrane region" description="Helical" evidence="1">
    <location>
        <begin position="87"/>
        <end position="105"/>
    </location>
</feature>
<keyword evidence="1" id="KW-1133">Transmembrane helix</keyword>
<dbReference type="Pfam" id="PF06580">
    <property type="entry name" value="His_kinase"/>
    <property type="match status" value="1"/>
</dbReference>
<dbReference type="SUPFAM" id="SSF55874">
    <property type="entry name" value="ATPase domain of HSP90 chaperone/DNA topoisomerase II/histidine kinase"/>
    <property type="match status" value="1"/>
</dbReference>
<organism evidence="3 4">
    <name type="scientific">Agaribacter flavus</name>
    <dbReference type="NCBI Taxonomy" id="1902781"/>
    <lineage>
        <taxon>Bacteria</taxon>
        <taxon>Pseudomonadati</taxon>
        <taxon>Pseudomonadota</taxon>
        <taxon>Gammaproteobacteria</taxon>
        <taxon>Alteromonadales</taxon>
        <taxon>Alteromonadaceae</taxon>
        <taxon>Agaribacter</taxon>
    </lineage>
</organism>